<sequence>MAAGVSLALFLVTAACVVVPWFYLSVQKAPGRPLTSTRSLLNIFLLLHSLFWLYSIMVLPPHNVYTRLKLPLSTPTDAIRSILLSQSDTGDLPRPLETLLKHLGSFEVKTYYVRFGHSVVANCDYCRSFDEFGMFALPGALLSYIFQAIVIGLVTISSSDRERWRTMGVAAVAGAFCAEAYYIVTAPIEIPKDDRDVFMWHDNLLFFRRLLFLLLPIIVHNAPASRHTAAIANPTLAAIRTAEQTTARLQLLRLTRGAVMRTPDLRARAAAWWTADAREGAWIREDEGVRDLARKLQSGFDGGAGSGSEEEAVGPLRQQARNTVTALKMGFAPSEFWRVPP</sequence>
<comment type="caution">
    <text evidence="2">The sequence shown here is derived from an EMBL/GenBank/DDBJ whole genome shotgun (WGS) entry which is preliminary data.</text>
</comment>
<keyword evidence="1" id="KW-1133">Transmembrane helix</keyword>
<dbReference type="PANTHER" id="PTHR39470">
    <property type="entry name" value="CHROMOSOME 10, WHOLE GENOME SHOTGUN SEQUENCE"/>
    <property type="match status" value="1"/>
</dbReference>
<feature type="transmembrane region" description="Helical" evidence="1">
    <location>
        <begin position="40"/>
        <end position="59"/>
    </location>
</feature>
<name>A0AAD7FTR9_9AGAR</name>
<organism evidence="2 3">
    <name type="scientific">Roridomyces roridus</name>
    <dbReference type="NCBI Taxonomy" id="1738132"/>
    <lineage>
        <taxon>Eukaryota</taxon>
        <taxon>Fungi</taxon>
        <taxon>Dikarya</taxon>
        <taxon>Basidiomycota</taxon>
        <taxon>Agaricomycotina</taxon>
        <taxon>Agaricomycetes</taxon>
        <taxon>Agaricomycetidae</taxon>
        <taxon>Agaricales</taxon>
        <taxon>Marasmiineae</taxon>
        <taxon>Mycenaceae</taxon>
        <taxon>Roridomyces</taxon>
    </lineage>
</organism>
<keyword evidence="1" id="KW-0812">Transmembrane</keyword>
<gene>
    <name evidence="2" type="ORF">FB45DRAFT_789011</name>
</gene>
<feature type="transmembrane region" description="Helical" evidence="1">
    <location>
        <begin position="164"/>
        <end position="184"/>
    </location>
</feature>
<evidence type="ECO:0000256" key="1">
    <source>
        <dbReference type="SAM" id="Phobius"/>
    </source>
</evidence>
<evidence type="ECO:0000313" key="2">
    <source>
        <dbReference type="EMBL" id="KAJ7636901.1"/>
    </source>
</evidence>
<dbReference type="EMBL" id="JARKIF010000006">
    <property type="protein sequence ID" value="KAJ7636901.1"/>
    <property type="molecule type" value="Genomic_DNA"/>
</dbReference>
<proteinExistence type="predicted"/>
<dbReference type="Proteomes" id="UP001221142">
    <property type="component" value="Unassembled WGS sequence"/>
</dbReference>
<protein>
    <submittedName>
        <fullName evidence="2">Uncharacterized protein</fullName>
    </submittedName>
</protein>
<accession>A0AAD7FTR9</accession>
<evidence type="ECO:0000313" key="3">
    <source>
        <dbReference type="Proteomes" id="UP001221142"/>
    </source>
</evidence>
<feature type="transmembrane region" description="Helical" evidence="1">
    <location>
        <begin position="135"/>
        <end position="158"/>
    </location>
</feature>
<dbReference type="PANTHER" id="PTHR39470:SF1">
    <property type="entry name" value="CHORISMATE SYNTHASE PROTEIN"/>
    <property type="match status" value="1"/>
</dbReference>
<dbReference type="AlphaFoldDB" id="A0AAD7FTR9"/>
<feature type="transmembrane region" description="Helical" evidence="1">
    <location>
        <begin position="205"/>
        <end position="223"/>
    </location>
</feature>
<keyword evidence="3" id="KW-1185">Reference proteome</keyword>
<keyword evidence="1" id="KW-0472">Membrane</keyword>
<reference evidence="2" key="1">
    <citation type="submission" date="2023-03" db="EMBL/GenBank/DDBJ databases">
        <title>Massive genome expansion in bonnet fungi (Mycena s.s.) driven by repeated elements and novel gene families across ecological guilds.</title>
        <authorList>
            <consortium name="Lawrence Berkeley National Laboratory"/>
            <person name="Harder C.B."/>
            <person name="Miyauchi S."/>
            <person name="Viragh M."/>
            <person name="Kuo A."/>
            <person name="Thoen E."/>
            <person name="Andreopoulos B."/>
            <person name="Lu D."/>
            <person name="Skrede I."/>
            <person name="Drula E."/>
            <person name="Henrissat B."/>
            <person name="Morin E."/>
            <person name="Kohler A."/>
            <person name="Barry K."/>
            <person name="LaButti K."/>
            <person name="Morin E."/>
            <person name="Salamov A."/>
            <person name="Lipzen A."/>
            <person name="Mereny Z."/>
            <person name="Hegedus B."/>
            <person name="Baldrian P."/>
            <person name="Stursova M."/>
            <person name="Weitz H."/>
            <person name="Taylor A."/>
            <person name="Grigoriev I.V."/>
            <person name="Nagy L.G."/>
            <person name="Martin F."/>
            <person name="Kauserud H."/>
        </authorList>
    </citation>
    <scope>NUCLEOTIDE SEQUENCE</scope>
    <source>
        <strain evidence="2">9284</strain>
    </source>
</reference>